<organism evidence="1 2">
    <name type="scientific">Allacma fusca</name>
    <dbReference type="NCBI Taxonomy" id="39272"/>
    <lineage>
        <taxon>Eukaryota</taxon>
        <taxon>Metazoa</taxon>
        <taxon>Ecdysozoa</taxon>
        <taxon>Arthropoda</taxon>
        <taxon>Hexapoda</taxon>
        <taxon>Collembola</taxon>
        <taxon>Symphypleona</taxon>
        <taxon>Sminthuridae</taxon>
        <taxon>Allacma</taxon>
    </lineage>
</organism>
<name>A0A8J2L5H7_9HEXA</name>
<reference evidence="1" key="1">
    <citation type="submission" date="2021-06" db="EMBL/GenBank/DDBJ databases">
        <authorList>
            <person name="Hodson N. C."/>
            <person name="Mongue J. A."/>
            <person name="Jaron S. K."/>
        </authorList>
    </citation>
    <scope>NUCLEOTIDE SEQUENCE</scope>
</reference>
<gene>
    <name evidence="1" type="ORF">AFUS01_LOCUS35561</name>
</gene>
<dbReference type="EMBL" id="CAJVCH010536322">
    <property type="protein sequence ID" value="CAG7825453.1"/>
    <property type="molecule type" value="Genomic_DNA"/>
</dbReference>
<keyword evidence="2" id="KW-1185">Reference proteome</keyword>
<evidence type="ECO:0000313" key="2">
    <source>
        <dbReference type="Proteomes" id="UP000708208"/>
    </source>
</evidence>
<feature type="non-terminal residue" evidence="1">
    <location>
        <position position="1"/>
    </location>
</feature>
<proteinExistence type="predicted"/>
<evidence type="ECO:0000313" key="1">
    <source>
        <dbReference type="EMBL" id="CAG7825453.1"/>
    </source>
</evidence>
<accession>A0A8J2L5H7</accession>
<sequence>MVLGRTSFPSLNDRPRLPYVEATM</sequence>
<protein>
    <submittedName>
        <fullName evidence="1">Uncharacterized protein</fullName>
    </submittedName>
</protein>
<dbReference type="Proteomes" id="UP000708208">
    <property type="component" value="Unassembled WGS sequence"/>
</dbReference>
<comment type="caution">
    <text evidence="1">The sequence shown here is derived from an EMBL/GenBank/DDBJ whole genome shotgun (WGS) entry which is preliminary data.</text>
</comment>
<dbReference type="AlphaFoldDB" id="A0A8J2L5H7"/>